<gene>
    <name evidence="1" type="ORF">IAD25_07735</name>
</gene>
<dbReference type="Proteomes" id="UP000824130">
    <property type="component" value="Unassembled WGS sequence"/>
</dbReference>
<evidence type="ECO:0000313" key="2">
    <source>
        <dbReference type="Proteomes" id="UP000824130"/>
    </source>
</evidence>
<dbReference type="EMBL" id="DVOB01000162">
    <property type="protein sequence ID" value="HIU96576.1"/>
    <property type="molecule type" value="Genomic_DNA"/>
</dbReference>
<dbReference type="AlphaFoldDB" id="A0A9D1N7Y2"/>
<reference evidence="1" key="2">
    <citation type="journal article" date="2021" name="PeerJ">
        <title>Extensive microbial diversity within the chicken gut microbiome revealed by metagenomics and culture.</title>
        <authorList>
            <person name="Gilroy R."/>
            <person name="Ravi A."/>
            <person name="Getino M."/>
            <person name="Pursley I."/>
            <person name="Horton D.L."/>
            <person name="Alikhan N.F."/>
            <person name="Baker D."/>
            <person name="Gharbi K."/>
            <person name="Hall N."/>
            <person name="Watson M."/>
            <person name="Adriaenssens E.M."/>
            <person name="Foster-Nyarko E."/>
            <person name="Jarju S."/>
            <person name="Secka A."/>
            <person name="Antonio M."/>
            <person name="Oren A."/>
            <person name="Chaudhuri R.R."/>
            <person name="La Ragione R."/>
            <person name="Hildebrand F."/>
            <person name="Pallen M.J."/>
        </authorList>
    </citation>
    <scope>NUCLEOTIDE SEQUENCE</scope>
    <source>
        <strain evidence="1">ChiSjej4B22-8349</strain>
    </source>
</reference>
<comment type="caution">
    <text evidence="1">The sequence shown here is derived from an EMBL/GenBank/DDBJ whole genome shotgun (WGS) entry which is preliminary data.</text>
</comment>
<accession>A0A9D1N7Y2</accession>
<reference evidence="1" key="1">
    <citation type="submission" date="2020-10" db="EMBL/GenBank/DDBJ databases">
        <authorList>
            <person name="Gilroy R."/>
        </authorList>
    </citation>
    <scope>NUCLEOTIDE SEQUENCE</scope>
    <source>
        <strain evidence="1">ChiSjej4B22-8349</strain>
    </source>
</reference>
<evidence type="ECO:0000313" key="1">
    <source>
        <dbReference type="EMBL" id="HIU96576.1"/>
    </source>
</evidence>
<organism evidence="1 2">
    <name type="scientific">Candidatus Allocopromorpha excrementipullorum</name>
    <dbReference type="NCBI Taxonomy" id="2840743"/>
    <lineage>
        <taxon>Bacteria</taxon>
        <taxon>Bacillati</taxon>
        <taxon>Bacillota</taxon>
        <taxon>Clostridia</taxon>
        <taxon>Eubacteriales</taxon>
        <taxon>Eubacteriaceae</taxon>
        <taxon>Eubacteriaceae incertae sedis</taxon>
        <taxon>Candidatus Allocopromorpha</taxon>
    </lineage>
</organism>
<proteinExistence type="predicted"/>
<name>A0A9D1N7Y2_9FIRM</name>
<protein>
    <submittedName>
        <fullName evidence="1">Uncharacterized protein</fullName>
    </submittedName>
</protein>
<sequence length="87" mass="10038">MRPLFFSVLKYFTSGKEACRKDVQDALRDQYGSFKAFKDKAMDEALMTACSNGLIDESRYELDEKGNLVIYYKANQESIDTINSYIK</sequence>